<feature type="domain" description="Transposase IS204/IS1001/IS1096/IS1165 DDE" evidence="1">
    <location>
        <begin position="151"/>
        <end position="386"/>
    </location>
</feature>
<feature type="domain" description="Transposase IS204/IS1001/IS1096/IS1165 zinc-finger" evidence="2">
    <location>
        <begin position="39"/>
        <end position="84"/>
    </location>
</feature>
<dbReference type="PANTHER" id="PTHR33498:SF1">
    <property type="entry name" value="TRANSPOSASE FOR INSERTION SEQUENCE ELEMENT IS1557"/>
    <property type="match status" value="1"/>
</dbReference>
<dbReference type="InterPro" id="IPR047951">
    <property type="entry name" value="Transpos_ISL3"/>
</dbReference>
<evidence type="ECO:0000259" key="1">
    <source>
        <dbReference type="Pfam" id="PF01610"/>
    </source>
</evidence>
<keyword evidence="4" id="KW-1185">Reference proteome</keyword>
<gene>
    <name evidence="3" type="ORF">HMI01_29660</name>
</gene>
<protein>
    <submittedName>
        <fullName evidence="3">ISL3 family transposase</fullName>
    </submittedName>
</protein>
<dbReference type="Pfam" id="PF01610">
    <property type="entry name" value="DDE_Tnp_ISL3"/>
    <property type="match status" value="1"/>
</dbReference>
<dbReference type="Proteomes" id="UP000321773">
    <property type="component" value="Unassembled WGS sequence"/>
</dbReference>
<evidence type="ECO:0000313" key="4">
    <source>
        <dbReference type="Proteomes" id="UP000321773"/>
    </source>
</evidence>
<evidence type="ECO:0000313" key="3">
    <source>
        <dbReference type="EMBL" id="GEM05978.1"/>
    </source>
</evidence>
<dbReference type="EMBL" id="BJWJ01000082">
    <property type="protein sequence ID" value="GEM05978.1"/>
    <property type="molecule type" value="Genomic_DNA"/>
</dbReference>
<sequence length="399" mass="46921">MQDKFIIKLLGIEDKHVELWDVDESKSKLQAWVTTKVKTQKCPKCKARTRKVHAYFDQTVESIGGLHKPLTLHIKKRRYKCKSCQATFMEKLSFIKRYQRCLSVVPQTALIAAGKASFAHASMQYNISSQRLIRQFDRMTIKTPKVLPEVLAIDEFKGDADGEKFQTVIVDADNRKVIDVLPDRKKETIISYLRSCDTGQVRAVVMDLSRGFKEAVREVLGNPIIIADRFHYMRQVYNAFDEVRREVQNELSDEERKHMKRSKEMLWKSSKKITSETKEKVDKMLSISSKLKHAYELKDELDDWFKNSDLHTAKEGFEKCIEKLENSPYESFNRVARTFERWRLEILNSFSHLYNNGVTEGINNMIKVIKRHSFGIKDFQRFRKKILWYQEVKEMTETL</sequence>
<evidence type="ECO:0000259" key="2">
    <source>
        <dbReference type="Pfam" id="PF14690"/>
    </source>
</evidence>
<comment type="caution">
    <text evidence="3">The sequence shown here is derived from an EMBL/GenBank/DDBJ whole genome shotgun (WGS) entry which is preliminary data.</text>
</comment>
<accession>A0ABQ0VXU6</accession>
<dbReference type="RefSeq" id="WP_146949260.1">
    <property type="nucleotide sequence ID" value="NZ_BJWJ01000082.1"/>
</dbReference>
<organism evidence="3 4">
    <name type="scientific">Halolactibacillus miurensis</name>
    <dbReference type="NCBI Taxonomy" id="306541"/>
    <lineage>
        <taxon>Bacteria</taxon>
        <taxon>Bacillati</taxon>
        <taxon>Bacillota</taxon>
        <taxon>Bacilli</taxon>
        <taxon>Bacillales</taxon>
        <taxon>Bacillaceae</taxon>
        <taxon>Halolactibacillus</taxon>
    </lineage>
</organism>
<dbReference type="PANTHER" id="PTHR33498">
    <property type="entry name" value="TRANSPOSASE FOR INSERTION SEQUENCE ELEMENT IS1557"/>
    <property type="match status" value="1"/>
</dbReference>
<dbReference type="Pfam" id="PF14690">
    <property type="entry name" value="Zn_ribbon_ISL3"/>
    <property type="match status" value="1"/>
</dbReference>
<dbReference type="InterPro" id="IPR002560">
    <property type="entry name" value="Transposase_DDE"/>
</dbReference>
<dbReference type="InterPro" id="IPR029261">
    <property type="entry name" value="Transposase_Znf"/>
</dbReference>
<proteinExistence type="predicted"/>
<reference evidence="3 4" key="1">
    <citation type="submission" date="2019-07" db="EMBL/GenBank/DDBJ databases">
        <title>Whole genome shotgun sequence of Halolactibacillus miurensis NBRC 100873.</title>
        <authorList>
            <person name="Hosoyama A."/>
            <person name="Uohara A."/>
            <person name="Ohji S."/>
            <person name="Ichikawa N."/>
        </authorList>
    </citation>
    <scope>NUCLEOTIDE SEQUENCE [LARGE SCALE GENOMIC DNA]</scope>
    <source>
        <strain evidence="3 4">NBRC 100873</strain>
    </source>
</reference>
<name>A0ABQ0VXU6_9BACI</name>
<dbReference type="NCBIfam" id="NF033550">
    <property type="entry name" value="transpos_ISL3"/>
    <property type="match status" value="1"/>
</dbReference>